<feature type="transmembrane region" description="Helical" evidence="20">
    <location>
        <begin position="427"/>
        <end position="446"/>
    </location>
</feature>
<keyword evidence="7 20" id="KW-1133">Transmembrane helix</keyword>
<evidence type="ECO:0000256" key="15">
    <source>
        <dbReference type="ARBA" id="ARBA00074336"/>
    </source>
</evidence>
<feature type="transmembrane region" description="Helical" evidence="20">
    <location>
        <begin position="484"/>
        <end position="506"/>
    </location>
</feature>
<dbReference type="OrthoDB" id="5982228at2759"/>
<gene>
    <name evidence="21" type="ORF">Cfor_07577</name>
</gene>
<evidence type="ECO:0000256" key="14">
    <source>
        <dbReference type="ARBA" id="ARBA00052732"/>
    </source>
</evidence>
<name>A0A6L2Q6E7_COPFO</name>
<feature type="transmembrane region" description="Helical" evidence="20">
    <location>
        <begin position="132"/>
        <end position="155"/>
    </location>
</feature>
<comment type="catalytic activity">
    <reaction evidence="13">
        <text>L-cysteine(out) + L-arginine(in) = L-cysteine(in) + L-arginine(out)</text>
        <dbReference type="Rhea" id="RHEA:71071"/>
        <dbReference type="ChEBI" id="CHEBI:32682"/>
        <dbReference type="ChEBI" id="CHEBI:35235"/>
    </reaction>
    <physiologicalReaction direction="left-to-right" evidence="13">
        <dbReference type="Rhea" id="RHEA:71072"/>
    </physiologicalReaction>
</comment>
<evidence type="ECO:0000256" key="4">
    <source>
        <dbReference type="ARBA" id="ARBA00022475"/>
    </source>
</evidence>
<evidence type="ECO:0000256" key="10">
    <source>
        <dbReference type="ARBA" id="ARBA00051323"/>
    </source>
</evidence>
<dbReference type="FunFam" id="1.20.1740.10:FF:000015">
    <property type="entry name" value="B(0,+)-type amino acid transporter 1"/>
    <property type="match status" value="1"/>
</dbReference>
<evidence type="ECO:0000256" key="17">
    <source>
        <dbReference type="ARBA" id="ARBA00083296"/>
    </source>
</evidence>
<comment type="catalytic activity">
    <reaction evidence="11">
        <text>L-cystine(out) + L-arginine(in) = L-cystine(in) + L-arginine(out)</text>
        <dbReference type="Rhea" id="RHEA:71075"/>
        <dbReference type="ChEBI" id="CHEBI:32682"/>
        <dbReference type="ChEBI" id="CHEBI:35491"/>
    </reaction>
    <physiologicalReaction direction="left-to-right" evidence="11">
        <dbReference type="Rhea" id="RHEA:71076"/>
    </physiologicalReaction>
</comment>
<dbReference type="AlphaFoldDB" id="A0A6L2Q6E7"/>
<feature type="transmembrane region" description="Helical" evidence="20">
    <location>
        <begin position="512"/>
        <end position="532"/>
    </location>
</feature>
<comment type="caution">
    <text evidence="21">The sequence shown here is derived from an EMBL/GenBank/DDBJ whole genome shotgun (WGS) entry which is preliminary data.</text>
</comment>
<dbReference type="Proteomes" id="UP000502823">
    <property type="component" value="Unassembled WGS sequence"/>
</dbReference>
<evidence type="ECO:0000256" key="5">
    <source>
        <dbReference type="ARBA" id="ARBA00022553"/>
    </source>
</evidence>
<feature type="transmembrane region" description="Helical" evidence="20">
    <location>
        <begin position="262"/>
        <end position="283"/>
    </location>
</feature>
<evidence type="ECO:0000256" key="18">
    <source>
        <dbReference type="ARBA" id="ARBA00093193"/>
    </source>
</evidence>
<comment type="catalytic activity">
    <reaction evidence="12">
        <text>L-histidine(out) + L-arginine(in) = L-histidine(in) + L-arginine(out)</text>
        <dbReference type="Rhea" id="RHEA:71063"/>
        <dbReference type="ChEBI" id="CHEBI:32682"/>
        <dbReference type="ChEBI" id="CHEBI:57595"/>
    </reaction>
    <physiologicalReaction direction="left-to-right" evidence="12">
        <dbReference type="Rhea" id="RHEA:71064"/>
    </physiologicalReaction>
</comment>
<comment type="subcellular location">
    <subcellularLocation>
        <location evidence="1">Apical cell membrane</location>
        <topology evidence="1">Multi-pass membrane protein</topology>
    </subcellularLocation>
</comment>
<accession>A0A6L2Q6E7</accession>
<dbReference type="Gene3D" id="1.20.1740.10">
    <property type="entry name" value="Amino acid/polyamine transporter I"/>
    <property type="match status" value="1"/>
</dbReference>
<proteinExistence type="inferred from homology"/>
<dbReference type="GO" id="GO:0016324">
    <property type="term" value="C:apical plasma membrane"/>
    <property type="evidence" value="ECO:0007669"/>
    <property type="project" value="UniProtKB-SubCell"/>
</dbReference>
<keyword evidence="9" id="KW-1015">Disulfide bond</keyword>
<evidence type="ECO:0000256" key="1">
    <source>
        <dbReference type="ARBA" id="ARBA00004424"/>
    </source>
</evidence>
<feature type="transmembrane region" description="Helical" evidence="20">
    <location>
        <begin position="452"/>
        <end position="472"/>
    </location>
</feature>
<evidence type="ECO:0000256" key="11">
    <source>
        <dbReference type="ARBA" id="ARBA00051814"/>
    </source>
</evidence>
<evidence type="ECO:0000256" key="3">
    <source>
        <dbReference type="ARBA" id="ARBA00022448"/>
    </source>
</evidence>
<feature type="transmembrane region" description="Helical" evidence="20">
    <location>
        <begin position="386"/>
        <end position="406"/>
    </location>
</feature>
<feature type="transmembrane region" description="Helical" evidence="20">
    <location>
        <begin position="237"/>
        <end position="256"/>
    </location>
</feature>
<feature type="region of interest" description="Disordered" evidence="19">
    <location>
        <begin position="50"/>
        <end position="70"/>
    </location>
</feature>
<evidence type="ECO:0000256" key="7">
    <source>
        <dbReference type="ARBA" id="ARBA00022989"/>
    </source>
</evidence>
<keyword evidence="5" id="KW-0597">Phosphoprotein</keyword>
<keyword evidence="22" id="KW-1185">Reference proteome</keyword>
<evidence type="ECO:0000256" key="12">
    <source>
        <dbReference type="ARBA" id="ARBA00051835"/>
    </source>
</evidence>
<keyword evidence="6 20" id="KW-0812">Transmembrane</keyword>
<feature type="transmembrane region" description="Helical" evidence="20">
    <location>
        <begin position="327"/>
        <end position="349"/>
    </location>
</feature>
<evidence type="ECO:0000256" key="16">
    <source>
        <dbReference type="ARBA" id="ARBA00079910"/>
    </source>
</evidence>
<dbReference type="InParanoid" id="A0A6L2Q6E7"/>
<feature type="transmembrane region" description="Helical" evidence="20">
    <location>
        <begin position="101"/>
        <end position="120"/>
    </location>
</feature>
<protein>
    <recommendedName>
        <fullName evidence="15">b(0,+)-type amino acid transporter 1</fullName>
    </recommendedName>
    <alternativeName>
        <fullName evidence="16">Glycoprotein-associated amino acid transporter b0,+AT1</fullName>
    </alternativeName>
    <alternativeName>
        <fullName evidence="17">Solute carrier family 7 member 9</fullName>
    </alternativeName>
</protein>
<dbReference type="PANTHER" id="PTHR11785:SF514">
    <property type="entry name" value="B(0,+)-TYPE AMINO ACID TRANSPORTER 1-LIKE PROTEIN"/>
    <property type="match status" value="1"/>
</dbReference>
<dbReference type="InterPro" id="IPR002293">
    <property type="entry name" value="AA/rel_permease1"/>
</dbReference>
<evidence type="ECO:0000313" key="21">
    <source>
        <dbReference type="EMBL" id="GFG40513.1"/>
    </source>
</evidence>
<comment type="catalytic activity">
    <reaction evidence="10">
        <text>L-lysine(out) + L-arginine(in) = L-lysine(in) + L-arginine(out)</text>
        <dbReference type="Rhea" id="RHEA:70827"/>
        <dbReference type="ChEBI" id="CHEBI:32551"/>
        <dbReference type="ChEBI" id="CHEBI:32682"/>
    </reaction>
    <physiologicalReaction direction="left-to-right" evidence="10">
        <dbReference type="Rhea" id="RHEA:70828"/>
    </physiologicalReaction>
</comment>
<evidence type="ECO:0000256" key="6">
    <source>
        <dbReference type="ARBA" id="ARBA00022692"/>
    </source>
</evidence>
<sequence length="560" mass="62546">MSVEKNYITAYFNTPLQGLRGRSEGNIEISALQWSVYRQEWMLESPEYEAGMPNAEPRNSEPENELQNQSVSLVANSTEDISPADTVSPKRPKKMQLKRELGLFSAVNLIVGVMIGSGIFVSPASALERSGSVGLCLVIWAVCGTISLFGALAFAELGTVVPRSGAEYAYFQEAYGGLHRFWGPLPSFICSWVYVLILRPAEVAVIILTFSEYICQPFAYDIGHMPPEYQETVKKMIAILGLGLLTFINFISVKLYVHVQNVFGFCKLFACLVVIIGGLYELCTGNTENLTQGFEGSTTSPKNLALAFYSGLWAFDGWWVPEKVINIPRSIMLAVPLVTAVYFMMNLAYMTVLTIPEMISAPAVAVVFGDRILGVMNFIIPLGVALSTFGCALSIQFSVTRLCYVAGREGHMIEVFSYIHIRRLTPAPAVVSQGLLAFLFIISGDITTLIDFASFLIWIFYGAAMVALILMRRTKKDVKRPYKVPLWIPLFIIFIALFLCLVPVITDPSPRYFFALLFIVIGIAVYIPLVYYRYRPQWMEKFTYFVQVLMEVVPSEQSMD</sequence>
<keyword evidence="4" id="KW-1003">Cell membrane</keyword>
<evidence type="ECO:0000256" key="20">
    <source>
        <dbReference type="SAM" id="Phobius"/>
    </source>
</evidence>
<evidence type="ECO:0000313" key="22">
    <source>
        <dbReference type="Proteomes" id="UP000502823"/>
    </source>
</evidence>
<feature type="transmembrane region" description="Helical" evidence="20">
    <location>
        <begin position="304"/>
        <end position="321"/>
    </location>
</feature>
<comment type="similarity">
    <text evidence="2">Belongs to the amino acid-polyamine-organocation (APC) superfamily.</text>
</comment>
<comment type="catalytic activity">
    <reaction evidence="18">
        <text>L-phenylalanine(out) + L-arginine(in) = L-phenylalanine(in) + L-arginine(out)</text>
        <dbReference type="Rhea" id="RHEA:71067"/>
        <dbReference type="ChEBI" id="CHEBI:32682"/>
        <dbReference type="ChEBI" id="CHEBI:58095"/>
    </reaction>
    <physiologicalReaction direction="left-to-right" evidence="18">
        <dbReference type="Rhea" id="RHEA:71068"/>
    </physiologicalReaction>
</comment>
<dbReference type="EMBL" id="BLKM01002188">
    <property type="protein sequence ID" value="GFG40513.1"/>
    <property type="molecule type" value="Genomic_DNA"/>
</dbReference>
<comment type="catalytic activity">
    <reaction evidence="14">
        <text>L-leucine(out) + L-arginine(in) = L-leucine(in) + L-arginine(out)</text>
        <dbReference type="Rhea" id="RHEA:71059"/>
        <dbReference type="ChEBI" id="CHEBI:32682"/>
        <dbReference type="ChEBI" id="CHEBI:57427"/>
    </reaction>
    <physiologicalReaction direction="left-to-right" evidence="14">
        <dbReference type="Rhea" id="RHEA:71060"/>
    </physiologicalReaction>
</comment>
<keyword evidence="8 20" id="KW-0472">Membrane</keyword>
<dbReference type="PIRSF" id="PIRSF006060">
    <property type="entry name" value="AA_transporter"/>
    <property type="match status" value="1"/>
</dbReference>
<dbReference type="GO" id="GO:0015179">
    <property type="term" value="F:L-amino acid transmembrane transporter activity"/>
    <property type="evidence" value="ECO:0007669"/>
    <property type="project" value="TreeGrafter"/>
</dbReference>
<evidence type="ECO:0000256" key="19">
    <source>
        <dbReference type="SAM" id="MobiDB-lite"/>
    </source>
</evidence>
<reference evidence="22" key="1">
    <citation type="submission" date="2020-01" db="EMBL/GenBank/DDBJ databases">
        <title>Draft genome sequence of the Termite Coptotermes fromosanus.</title>
        <authorList>
            <person name="Itakura S."/>
            <person name="Yosikawa Y."/>
            <person name="Umezawa K."/>
        </authorList>
    </citation>
    <scope>NUCLEOTIDE SEQUENCE [LARGE SCALE GENOMIC DNA]</scope>
</reference>
<organism evidence="21 22">
    <name type="scientific">Coptotermes formosanus</name>
    <name type="common">Formosan subterranean termite</name>
    <dbReference type="NCBI Taxonomy" id="36987"/>
    <lineage>
        <taxon>Eukaryota</taxon>
        <taxon>Metazoa</taxon>
        <taxon>Ecdysozoa</taxon>
        <taxon>Arthropoda</taxon>
        <taxon>Hexapoda</taxon>
        <taxon>Insecta</taxon>
        <taxon>Pterygota</taxon>
        <taxon>Neoptera</taxon>
        <taxon>Polyneoptera</taxon>
        <taxon>Dictyoptera</taxon>
        <taxon>Blattodea</taxon>
        <taxon>Blattoidea</taxon>
        <taxon>Termitoidae</taxon>
        <taxon>Rhinotermitidae</taxon>
        <taxon>Coptotermes</taxon>
    </lineage>
</organism>
<evidence type="ECO:0000256" key="9">
    <source>
        <dbReference type="ARBA" id="ARBA00023157"/>
    </source>
</evidence>
<evidence type="ECO:0000256" key="2">
    <source>
        <dbReference type="ARBA" id="ARBA00009523"/>
    </source>
</evidence>
<dbReference type="InterPro" id="IPR050598">
    <property type="entry name" value="AminoAcid_Transporter"/>
</dbReference>
<evidence type="ECO:0000256" key="8">
    <source>
        <dbReference type="ARBA" id="ARBA00023136"/>
    </source>
</evidence>
<evidence type="ECO:0000256" key="13">
    <source>
        <dbReference type="ARBA" id="ARBA00052179"/>
    </source>
</evidence>
<dbReference type="Pfam" id="PF13520">
    <property type="entry name" value="AA_permease_2"/>
    <property type="match status" value="1"/>
</dbReference>
<keyword evidence="3" id="KW-0813">Transport</keyword>
<dbReference type="PANTHER" id="PTHR11785">
    <property type="entry name" value="AMINO ACID TRANSPORTER"/>
    <property type="match status" value="1"/>
</dbReference>